<evidence type="ECO:0000313" key="1">
    <source>
        <dbReference type="EMBL" id="CAD8432658.1"/>
    </source>
</evidence>
<dbReference type="PANTHER" id="PTHR21567:SF62">
    <property type="entry name" value="ARM REPEAT SUPERFAMILY PROTEIN"/>
    <property type="match status" value="1"/>
</dbReference>
<dbReference type="AlphaFoldDB" id="A0A7S0CT44"/>
<organism evidence="1">
    <name type="scientific">Micromonas pusilla</name>
    <name type="common">Picoplanktonic green alga</name>
    <name type="synonym">Chromulina pusilla</name>
    <dbReference type="NCBI Taxonomy" id="38833"/>
    <lineage>
        <taxon>Eukaryota</taxon>
        <taxon>Viridiplantae</taxon>
        <taxon>Chlorophyta</taxon>
        <taxon>Mamiellophyceae</taxon>
        <taxon>Mamiellales</taxon>
        <taxon>Mamiellaceae</taxon>
        <taxon>Micromonas</taxon>
    </lineage>
</organism>
<dbReference type="Gene3D" id="1.25.10.10">
    <property type="entry name" value="Leucine-rich Repeat Variant"/>
    <property type="match status" value="1"/>
</dbReference>
<dbReference type="PANTHER" id="PTHR21567">
    <property type="entry name" value="CLASP"/>
    <property type="match status" value="1"/>
</dbReference>
<dbReference type="GO" id="GO:0005881">
    <property type="term" value="C:cytoplasmic microtubule"/>
    <property type="evidence" value="ECO:0007669"/>
    <property type="project" value="TreeGrafter"/>
</dbReference>
<dbReference type="SUPFAM" id="SSF48371">
    <property type="entry name" value="ARM repeat"/>
    <property type="match status" value="1"/>
</dbReference>
<reference evidence="1" key="1">
    <citation type="submission" date="2021-01" db="EMBL/GenBank/DDBJ databases">
        <authorList>
            <person name="Corre E."/>
            <person name="Pelletier E."/>
            <person name="Niang G."/>
            <person name="Scheremetjew M."/>
            <person name="Finn R."/>
            <person name="Kale V."/>
            <person name="Holt S."/>
            <person name="Cochrane G."/>
            <person name="Meng A."/>
            <person name="Brown T."/>
            <person name="Cohen L."/>
        </authorList>
    </citation>
    <scope>NUCLEOTIDE SEQUENCE</scope>
    <source>
        <strain evidence="1">CCAC1681</strain>
    </source>
</reference>
<proteinExistence type="predicted"/>
<gene>
    <name evidence="1" type="ORF">MSP1401_LOCUS2133</name>
</gene>
<dbReference type="InterPro" id="IPR016024">
    <property type="entry name" value="ARM-type_fold"/>
</dbReference>
<dbReference type="GO" id="GO:0008017">
    <property type="term" value="F:microtubule binding"/>
    <property type="evidence" value="ECO:0007669"/>
    <property type="project" value="TreeGrafter"/>
</dbReference>
<dbReference type="EMBL" id="HBEN01002602">
    <property type="protein sequence ID" value="CAD8432658.1"/>
    <property type="molecule type" value="Transcribed_RNA"/>
</dbReference>
<accession>A0A7S0CT44</accession>
<protein>
    <recommendedName>
        <fullName evidence="2">TOG domain-containing protein</fullName>
    </recommendedName>
</protein>
<name>A0A7S0CT44_MICPS</name>
<evidence type="ECO:0008006" key="2">
    <source>
        <dbReference type="Google" id="ProtNLM"/>
    </source>
</evidence>
<sequence length="306" mass="33462">MAPTEAAAILPTGPEPEEVDVNQFYVKTESLEALADPEVEAAALLPQLDSDVWTVVCGGLLVARRLAFHHPDVLLGTLDAVVVRLRAHMNSLRSSLCKTALICCADVLRAYGDAAFEFLEDTGEGKVDGSGPVAPSLMHTLLHKAALDKRFVMDEAKRTLLSMIERLDPDALVREILLSRVESKNDKVRAVVAMCLREAVDKSLRRVTERAYMARGPETETDENLADGFDAEASCAVTERDALLRAAASFVNDRQPAAREHARSLLETLKRSHVERAEVENGGDAWQTHVERTLGKSVAVKIVKLC</sequence>
<dbReference type="GO" id="GO:0000226">
    <property type="term" value="P:microtubule cytoskeleton organization"/>
    <property type="evidence" value="ECO:0007669"/>
    <property type="project" value="TreeGrafter"/>
</dbReference>
<dbReference type="InterPro" id="IPR011989">
    <property type="entry name" value="ARM-like"/>
</dbReference>